<dbReference type="AlphaFoldDB" id="M4VE17"/>
<dbReference type="RefSeq" id="WP_015471225.1">
    <property type="nucleotide sequence ID" value="NC_020813.1"/>
</dbReference>
<keyword evidence="2" id="KW-0274">FAD</keyword>
<name>M4VE17_9BACT</name>
<dbReference type="InterPro" id="IPR012675">
    <property type="entry name" value="Beta-grasp_dom_sf"/>
</dbReference>
<evidence type="ECO:0000313" key="4">
    <source>
        <dbReference type="EMBL" id="AGH96735.1"/>
    </source>
</evidence>
<dbReference type="PANTHER" id="PTHR43644">
    <property type="entry name" value="NA(+)-TRANSLOCATING NADH-QUINONE REDUCTASE SUBUNIT"/>
    <property type="match status" value="1"/>
</dbReference>
<evidence type="ECO:0000313" key="5">
    <source>
        <dbReference type="Proteomes" id="UP000012040"/>
    </source>
</evidence>
<dbReference type="Pfam" id="PF00111">
    <property type="entry name" value="Fer2"/>
    <property type="match status" value="1"/>
</dbReference>
<dbReference type="PANTHER" id="PTHR43644:SF1">
    <property type="entry name" value="NAD(P)H-FLAVIN REDUCTASE"/>
    <property type="match status" value="1"/>
</dbReference>
<gene>
    <name evidence="4" type="ORF">A11Q_2519</name>
</gene>
<proteinExistence type="predicted"/>
<protein>
    <recommendedName>
        <fullName evidence="3">2Fe-2S ferredoxin-type domain-containing protein</fullName>
    </recommendedName>
</protein>
<dbReference type="Gene3D" id="3.10.20.30">
    <property type="match status" value="1"/>
</dbReference>
<reference evidence="4 5" key="1">
    <citation type="journal article" date="2013" name="ISME J.">
        <title>By their genes ye shall know them: genomic signatures of predatory bacteria.</title>
        <authorList>
            <person name="Pasternak Z."/>
            <person name="Pietrokovski S."/>
            <person name="Rotem O."/>
            <person name="Gophna U."/>
            <person name="Lurie-Weinberger M.N."/>
            <person name="Jurkevitch E."/>
        </authorList>
    </citation>
    <scope>NUCLEOTIDE SEQUENCE [LARGE SCALE GENOMIC DNA]</scope>
    <source>
        <strain evidence="4 5">JSS</strain>
    </source>
</reference>
<dbReference type="PROSITE" id="PS51085">
    <property type="entry name" value="2FE2S_FER_2"/>
    <property type="match status" value="1"/>
</dbReference>
<accession>M4VE17</accession>
<evidence type="ECO:0000256" key="2">
    <source>
        <dbReference type="ARBA" id="ARBA00022827"/>
    </source>
</evidence>
<dbReference type="InterPro" id="IPR036010">
    <property type="entry name" value="2Fe-2S_ferredoxin-like_sf"/>
</dbReference>
<dbReference type="HOGENOM" id="CLU_082632_5_2_7"/>
<evidence type="ECO:0000259" key="3">
    <source>
        <dbReference type="PROSITE" id="PS51085"/>
    </source>
</evidence>
<dbReference type="KEGG" id="bex:A11Q_2519"/>
<dbReference type="EMBL" id="CP003537">
    <property type="protein sequence ID" value="AGH96735.1"/>
    <property type="molecule type" value="Genomic_DNA"/>
</dbReference>
<dbReference type="STRING" id="1184267.A11Q_2519"/>
<dbReference type="Proteomes" id="UP000012040">
    <property type="component" value="Chromosome"/>
</dbReference>
<feature type="domain" description="2Fe-2S ferredoxin-type" evidence="3">
    <location>
        <begin position="3"/>
        <end position="99"/>
    </location>
</feature>
<evidence type="ECO:0000256" key="1">
    <source>
        <dbReference type="ARBA" id="ARBA00022630"/>
    </source>
</evidence>
<dbReference type="PATRIC" id="fig|1184267.3.peg.2546"/>
<sequence length="101" mass="11149">MVSSKRLQIKGFFSALEITAGDNLLDTLNANNVGIYQSCGANGSCTTCRVFILKGLENCSPRTEIEAERADERGFEDNERLACQTQVFGDIEIEIVNLEIE</sequence>
<organism evidence="4 5">
    <name type="scientific">Pseudobdellovibrio exovorus JSS</name>
    <dbReference type="NCBI Taxonomy" id="1184267"/>
    <lineage>
        <taxon>Bacteria</taxon>
        <taxon>Pseudomonadati</taxon>
        <taxon>Bdellovibrionota</taxon>
        <taxon>Bdellovibrionia</taxon>
        <taxon>Bdellovibrionales</taxon>
        <taxon>Pseudobdellovibrionaceae</taxon>
        <taxon>Pseudobdellovibrio</taxon>
    </lineage>
</organism>
<dbReference type="InterPro" id="IPR001041">
    <property type="entry name" value="2Fe-2S_ferredoxin-type"/>
</dbReference>
<dbReference type="CDD" id="cd00207">
    <property type="entry name" value="fer2"/>
    <property type="match status" value="1"/>
</dbReference>
<dbReference type="eggNOG" id="COG0633">
    <property type="taxonomic scope" value="Bacteria"/>
</dbReference>
<dbReference type="OrthoDB" id="5297611at2"/>
<keyword evidence="5" id="KW-1185">Reference proteome</keyword>
<dbReference type="GO" id="GO:0051536">
    <property type="term" value="F:iron-sulfur cluster binding"/>
    <property type="evidence" value="ECO:0007669"/>
    <property type="project" value="InterPro"/>
</dbReference>
<dbReference type="SUPFAM" id="SSF54292">
    <property type="entry name" value="2Fe-2S ferredoxin-like"/>
    <property type="match status" value="1"/>
</dbReference>
<keyword evidence="1" id="KW-0285">Flavoprotein</keyword>